<dbReference type="Proteomes" id="UP000887226">
    <property type="component" value="Unassembled WGS sequence"/>
</dbReference>
<dbReference type="AlphaFoldDB" id="A0A9P7YZ83"/>
<comment type="caution">
    <text evidence="6">The sequence shown here is derived from an EMBL/GenBank/DDBJ whole genome shotgun (WGS) entry which is preliminary data.</text>
</comment>
<dbReference type="GO" id="GO:0016705">
    <property type="term" value="F:oxidoreductase activity, acting on paired donors, with incorporation or reduction of molecular oxygen"/>
    <property type="evidence" value="ECO:0007669"/>
    <property type="project" value="InterPro"/>
</dbReference>
<dbReference type="InterPro" id="IPR036661">
    <property type="entry name" value="Luciferase-like_sf"/>
</dbReference>
<keyword evidence="7" id="KW-1185">Reference proteome</keyword>
<dbReference type="EMBL" id="MU254082">
    <property type="protein sequence ID" value="KAG9242351.1"/>
    <property type="molecule type" value="Genomic_DNA"/>
</dbReference>
<evidence type="ECO:0000256" key="3">
    <source>
        <dbReference type="ARBA" id="ARBA00023002"/>
    </source>
</evidence>
<feature type="compositionally biased region" description="Basic and acidic residues" evidence="5">
    <location>
        <begin position="335"/>
        <end position="344"/>
    </location>
</feature>
<evidence type="ECO:0000256" key="1">
    <source>
        <dbReference type="ARBA" id="ARBA00022630"/>
    </source>
</evidence>
<keyword evidence="3" id="KW-0560">Oxidoreductase</keyword>
<evidence type="ECO:0000256" key="4">
    <source>
        <dbReference type="ARBA" id="ARBA00023033"/>
    </source>
</evidence>
<sequence>MTGAARELSGPKDVGDRVRESFVRRPTSHVVDLSMMGWQLQDSNLPAQPVFLFSGHKKIHKIAFRGKHFDMTGQAPSNSGPQCNILLFQAGNSKDGKEFGAKHSEDLFIAGRLTEDVALFVNEMRDLAGSFGRDRNDVKFFPMITPIMARMLEEAEAKRDAAEMLTDSRGGLVKVSSFLGMDLGKFPLDQPLDMNGTEAGAGVQTIQLGANFSFCDFGNMPTETPEMLADRIADWANIGCVDGRNLSYVSSNPGSYEDIVEMFVPVLQERALMQKDYGMLGGSFREKFFRVEMPRENTAAKYRYENLKKTAEIDTLGNVMINRRPKDADVEDTDGESKVKRAKV</sequence>
<reference evidence="6" key="1">
    <citation type="journal article" date="2021" name="IMA Fungus">
        <title>Genomic characterization of three marine fungi, including Emericellopsis atlantica sp. nov. with signatures of a generalist lifestyle and marine biomass degradation.</title>
        <authorList>
            <person name="Hagestad O.C."/>
            <person name="Hou L."/>
            <person name="Andersen J.H."/>
            <person name="Hansen E.H."/>
            <person name="Altermark B."/>
            <person name="Li C."/>
            <person name="Kuhnert E."/>
            <person name="Cox R.J."/>
            <person name="Crous P.W."/>
            <person name="Spatafora J.W."/>
            <person name="Lail K."/>
            <person name="Amirebrahimi M."/>
            <person name="Lipzen A."/>
            <person name="Pangilinan J."/>
            <person name="Andreopoulos W."/>
            <person name="Hayes R.D."/>
            <person name="Ng V."/>
            <person name="Grigoriev I.V."/>
            <person name="Jackson S.A."/>
            <person name="Sutton T.D.S."/>
            <person name="Dobson A.D.W."/>
            <person name="Rama T."/>
        </authorList>
    </citation>
    <scope>NUCLEOTIDE SEQUENCE</scope>
    <source>
        <strain evidence="6">TRa3180A</strain>
    </source>
</reference>
<dbReference type="PANTHER" id="PTHR30011">
    <property type="entry name" value="ALKANESULFONATE MONOOXYGENASE-RELATED"/>
    <property type="match status" value="1"/>
</dbReference>
<accession>A0A9P7YZ83</accession>
<evidence type="ECO:0000313" key="7">
    <source>
        <dbReference type="Proteomes" id="UP000887226"/>
    </source>
</evidence>
<name>A0A9P7YZ83_9HELO</name>
<dbReference type="PANTHER" id="PTHR30011:SF16">
    <property type="entry name" value="C2H2 FINGER DOMAIN TRANSCRIPTION FACTOR (EUROFUNG)-RELATED"/>
    <property type="match status" value="1"/>
</dbReference>
<keyword evidence="2" id="KW-0288">FMN</keyword>
<evidence type="ECO:0000313" key="6">
    <source>
        <dbReference type="EMBL" id="KAG9242351.1"/>
    </source>
</evidence>
<dbReference type="InterPro" id="IPR051260">
    <property type="entry name" value="Diverse_substr_monoxygenases"/>
</dbReference>
<dbReference type="SUPFAM" id="SSF51679">
    <property type="entry name" value="Bacterial luciferase-like"/>
    <property type="match status" value="1"/>
</dbReference>
<dbReference type="OrthoDB" id="5561043at2759"/>
<proteinExistence type="predicted"/>
<feature type="compositionally biased region" description="Basic and acidic residues" evidence="5">
    <location>
        <begin position="9"/>
        <end position="20"/>
    </location>
</feature>
<dbReference type="GO" id="GO:0004497">
    <property type="term" value="F:monooxygenase activity"/>
    <property type="evidence" value="ECO:0007669"/>
    <property type="project" value="UniProtKB-KW"/>
</dbReference>
<dbReference type="Gene3D" id="3.20.20.30">
    <property type="entry name" value="Luciferase-like domain"/>
    <property type="match status" value="1"/>
</dbReference>
<keyword evidence="4 6" id="KW-0503">Monooxygenase</keyword>
<gene>
    <name evidence="6" type="ORF">BJ878DRAFT_544337</name>
</gene>
<organism evidence="6 7">
    <name type="scientific">Calycina marina</name>
    <dbReference type="NCBI Taxonomy" id="1763456"/>
    <lineage>
        <taxon>Eukaryota</taxon>
        <taxon>Fungi</taxon>
        <taxon>Dikarya</taxon>
        <taxon>Ascomycota</taxon>
        <taxon>Pezizomycotina</taxon>
        <taxon>Leotiomycetes</taxon>
        <taxon>Helotiales</taxon>
        <taxon>Pezizellaceae</taxon>
        <taxon>Calycina</taxon>
    </lineage>
</organism>
<evidence type="ECO:0000256" key="5">
    <source>
        <dbReference type="SAM" id="MobiDB-lite"/>
    </source>
</evidence>
<keyword evidence="1" id="KW-0285">Flavoprotein</keyword>
<evidence type="ECO:0000256" key="2">
    <source>
        <dbReference type="ARBA" id="ARBA00022643"/>
    </source>
</evidence>
<feature type="region of interest" description="Disordered" evidence="5">
    <location>
        <begin position="323"/>
        <end position="344"/>
    </location>
</feature>
<feature type="region of interest" description="Disordered" evidence="5">
    <location>
        <begin position="1"/>
        <end position="20"/>
    </location>
</feature>
<protein>
    <submittedName>
        <fullName evidence="6">Monooxygenase moxC</fullName>
    </submittedName>
</protein>